<dbReference type="Pfam" id="PF00620">
    <property type="entry name" value="RhoGAP"/>
    <property type="match status" value="1"/>
</dbReference>
<dbReference type="OrthoDB" id="61110at2759"/>
<evidence type="ECO:0000259" key="5">
    <source>
        <dbReference type="PROSITE" id="PS50238"/>
    </source>
</evidence>
<protein>
    <submittedName>
        <fullName evidence="6">Regulator of chromosome condensation domain-containing protein</fullName>
    </submittedName>
</protein>
<feature type="region of interest" description="Disordered" evidence="4">
    <location>
        <begin position="713"/>
        <end position="734"/>
    </location>
</feature>
<dbReference type="PANTHER" id="PTHR45982">
    <property type="entry name" value="REGULATOR OF CHROMOSOME CONDENSATION"/>
    <property type="match status" value="1"/>
</dbReference>
<dbReference type="OMA" id="EVFVWGN"/>
<evidence type="ECO:0000256" key="4">
    <source>
        <dbReference type="SAM" id="MobiDB-lite"/>
    </source>
</evidence>
<feature type="repeat" description="RCC1" evidence="3">
    <location>
        <begin position="182"/>
        <end position="226"/>
    </location>
</feature>
<keyword evidence="2" id="KW-0677">Repeat</keyword>
<accession>F4QBH4</accession>
<dbReference type="PRINTS" id="PR00633">
    <property type="entry name" value="RCCNDNSATION"/>
</dbReference>
<feature type="repeat" description="RCC1" evidence="3">
    <location>
        <begin position="334"/>
        <end position="377"/>
    </location>
</feature>
<dbReference type="Gene3D" id="2.130.10.30">
    <property type="entry name" value="Regulator of chromosome condensation 1/beta-lactamase-inhibitor protein II"/>
    <property type="match status" value="3"/>
</dbReference>
<feature type="domain" description="Rho-GAP" evidence="5">
    <location>
        <begin position="437"/>
        <end position="622"/>
    </location>
</feature>
<feature type="repeat" description="RCC1" evidence="3">
    <location>
        <begin position="378"/>
        <end position="432"/>
    </location>
</feature>
<dbReference type="GO" id="GO:0005085">
    <property type="term" value="F:guanyl-nucleotide exchange factor activity"/>
    <property type="evidence" value="ECO:0007669"/>
    <property type="project" value="TreeGrafter"/>
</dbReference>
<evidence type="ECO:0000313" key="6">
    <source>
        <dbReference type="EMBL" id="EGG14946.1"/>
    </source>
</evidence>
<dbReference type="PANTHER" id="PTHR45982:SF1">
    <property type="entry name" value="REGULATOR OF CHROMOSOME CONDENSATION"/>
    <property type="match status" value="1"/>
</dbReference>
<evidence type="ECO:0000256" key="3">
    <source>
        <dbReference type="PROSITE-ProRule" id="PRU00235"/>
    </source>
</evidence>
<dbReference type="KEGG" id="dfa:DFA_10820"/>
<dbReference type="InterPro" id="IPR000198">
    <property type="entry name" value="RhoGAP_dom"/>
</dbReference>
<dbReference type="SUPFAM" id="SSF48350">
    <property type="entry name" value="GTPase activation domain, GAP"/>
    <property type="match status" value="1"/>
</dbReference>
<evidence type="ECO:0000256" key="1">
    <source>
        <dbReference type="ARBA" id="ARBA00022658"/>
    </source>
</evidence>
<dbReference type="Gene3D" id="1.10.555.10">
    <property type="entry name" value="Rho GTPase activation protein"/>
    <property type="match status" value="1"/>
</dbReference>
<feature type="repeat" description="RCC1" evidence="3">
    <location>
        <begin position="233"/>
        <end position="282"/>
    </location>
</feature>
<dbReference type="GO" id="GO:0007165">
    <property type="term" value="P:signal transduction"/>
    <property type="evidence" value="ECO:0007669"/>
    <property type="project" value="InterPro"/>
</dbReference>
<feature type="region of interest" description="Disordered" evidence="4">
    <location>
        <begin position="1"/>
        <end position="29"/>
    </location>
</feature>
<dbReference type="InterPro" id="IPR058923">
    <property type="entry name" value="RCC1-like_dom"/>
</dbReference>
<dbReference type="PROSITE" id="PS50012">
    <property type="entry name" value="RCC1_3"/>
    <property type="match status" value="4"/>
</dbReference>
<dbReference type="GO" id="GO:0005737">
    <property type="term" value="C:cytoplasm"/>
    <property type="evidence" value="ECO:0007669"/>
    <property type="project" value="TreeGrafter"/>
</dbReference>
<dbReference type="InterPro" id="IPR009091">
    <property type="entry name" value="RCC1/BLIP-II"/>
</dbReference>
<dbReference type="GeneID" id="14866758"/>
<evidence type="ECO:0000256" key="2">
    <source>
        <dbReference type="ARBA" id="ARBA00022737"/>
    </source>
</evidence>
<dbReference type="PROSITE" id="PS50238">
    <property type="entry name" value="RHOGAP"/>
    <property type="match status" value="1"/>
</dbReference>
<dbReference type="AlphaFoldDB" id="F4QBH4"/>
<dbReference type="EMBL" id="GL883027">
    <property type="protein sequence ID" value="EGG14946.1"/>
    <property type="molecule type" value="Genomic_DNA"/>
</dbReference>
<dbReference type="SMART" id="SM00324">
    <property type="entry name" value="RhoGAP"/>
    <property type="match status" value="1"/>
</dbReference>
<dbReference type="InterPro" id="IPR008936">
    <property type="entry name" value="Rho_GTPase_activation_prot"/>
</dbReference>
<dbReference type="RefSeq" id="XP_004351462.1">
    <property type="nucleotide sequence ID" value="XM_004351410.1"/>
</dbReference>
<name>F4QBH4_CACFS</name>
<keyword evidence="1" id="KW-0344">Guanine-nucleotide releasing factor</keyword>
<organism evidence="6 7">
    <name type="scientific">Cavenderia fasciculata</name>
    <name type="common">Slime mold</name>
    <name type="synonym">Dictyostelium fasciculatum</name>
    <dbReference type="NCBI Taxonomy" id="261658"/>
    <lineage>
        <taxon>Eukaryota</taxon>
        <taxon>Amoebozoa</taxon>
        <taxon>Evosea</taxon>
        <taxon>Eumycetozoa</taxon>
        <taxon>Dictyostelia</taxon>
        <taxon>Acytosteliales</taxon>
        <taxon>Cavenderiaceae</taxon>
        <taxon>Cavenderia</taxon>
    </lineage>
</organism>
<reference evidence="7" key="1">
    <citation type="journal article" date="2011" name="Genome Res.">
        <title>Phylogeny-wide analysis of social amoeba genomes highlights ancient origins for complex intercellular communication.</title>
        <authorList>
            <person name="Heidel A.J."/>
            <person name="Lawal H.M."/>
            <person name="Felder M."/>
            <person name="Schilde C."/>
            <person name="Helps N.R."/>
            <person name="Tunggal B."/>
            <person name="Rivero F."/>
            <person name="John U."/>
            <person name="Schleicher M."/>
            <person name="Eichinger L."/>
            <person name="Platzer M."/>
            <person name="Noegel A.A."/>
            <person name="Schaap P."/>
            <person name="Gloeckner G."/>
        </authorList>
    </citation>
    <scope>NUCLEOTIDE SEQUENCE [LARGE SCALE GENOMIC DNA]</scope>
    <source>
        <strain evidence="7">SH3</strain>
    </source>
</reference>
<dbReference type="CDD" id="cd00159">
    <property type="entry name" value="RhoGAP"/>
    <property type="match status" value="1"/>
</dbReference>
<dbReference type="InterPro" id="IPR000408">
    <property type="entry name" value="Reg_chr_condens"/>
</dbReference>
<evidence type="ECO:0000313" key="7">
    <source>
        <dbReference type="Proteomes" id="UP000007797"/>
    </source>
</evidence>
<feature type="compositionally biased region" description="Polar residues" evidence="4">
    <location>
        <begin position="7"/>
        <end position="20"/>
    </location>
</feature>
<proteinExistence type="predicted"/>
<gene>
    <name evidence="6" type="primary">gacGG</name>
    <name evidence="6" type="ORF">DFA_10820</name>
</gene>
<sequence length="1117" mass="124711">MIPVVASNGNHSPKLNNIGQSYHHHHHHHTTNNIGGGVLYLWGEKYTTKPSFCSSIPNIQSIHCGFNHTLVLTEQGQVYSFGDNRNQQLGLSNESILEQFNQNAISSSSCGASSSPSSLSSLSLSSSTSFRSSMNLRNSNTNSSSPFAHSSIPLLISGVFNGLKVKMVASGGCFSAAVLENGLLYTWGTLDDIGKSTTILPTKVDLIKGVTSVSVGLNHIAVVAESNTPTEKRAVYTWGSNKRGQLGVLGDSITNAPRKVTLGAKALSVCCGEEFTAAIVEGNEVFVWGNNKGRQICPNNTDETISIPVKPFLGRDIVELSCSRNYIVARTGAGNLYCWGNNESVCRIADSSTMVQFPQKIKQISAGVSHVLALSEKGEVYTWGQGEDGQLGGGDVHKKSMTTNFKKISHLENRQVLYVVAWGRCSGAVVEPGNSRVEVAETMRRAENNKSIAPLYVRRLTHFIRGDSSKLEGIFRLSGSKARVDELERRLESNEEFSMSKYEAFDAADVLKRYFKNLPEPLLVQSLCNQYEKDILNCSDLNLQKRLVMEWISQLPRENRELLIYLLSFLDEIVHTQLEHQKANAMASKNLALVFAPNLLTKGEIGNDEIIEIMINMFNEIIGAHSSLETSIIIDHIQDGIKGARKIPYTIDLWKRCKNTRESATKAFLEPQVLIEIVDQIVLDLTLASNMQSPLSLSNNIINSNSKSTSSLLNTVSPLQSPKHRSTSISIVNPTNNNGATNNNAFNKNIVNPIFFGSLSSPTLSSSISNLPLPGALSSSSSSIPPNSTLAEYRDVLLLFLSPILQPTNILKVLPSMSQIQDVNNLFIQLLLLNKLVKTLNYDIYQKVLNEINNIKTIDSTTTFQDSIIETCNSFIHLTSEILLIETNQNIWKGITNNSKIYLSNIMEYFNWWNNYLQKSMSDLEDKILRSKKDFDKVENEKMKNEKLLATNSKAQSSFTTTQTTTTTTTINVDELKNEFERWTLMNQSKTIAEKTENFKIQMEKLEWEKQVLQLECNKFKPHFNSVKDFVDSSIKSFDQYLDHLEQQKQQCQLTFSQYCGSFFDTIFKFQNDQPDNISNKLSETIHALSREWNSHPHHLVSLEIETKLNSIKKQLK</sequence>
<dbReference type="Pfam" id="PF25390">
    <property type="entry name" value="WD40_RLD"/>
    <property type="match status" value="1"/>
</dbReference>
<dbReference type="SUPFAM" id="SSF50985">
    <property type="entry name" value="RCC1/BLIP-II"/>
    <property type="match status" value="1"/>
</dbReference>
<keyword evidence="7" id="KW-1185">Reference proteome</keyword>
<dbReference type="Proteomes" id="UP000007797">
    <property type="component" value="Unassembled WGS sequence"/>
</dbReference>
<dbReference type="InterPro" id="IPR051553">
    <property type="entry name" value="Ran_GTPase-activating"/>
</dbReference>
<dbReference type="STRING" id="1054147.F4QBH4"/>